<comment type="caution">
    <text evidence="3">The sequence shown here is derived from an EMBL/GenBank/DDBJ whole genome shotgun (WGS) entry which is preliminary data.</text>
</comment>
<evidence type="ECO:0008006" key="5">
    <source>
        <dbReference type="Google" id="ProtNLM"/>
    </source>
</evidence>
<evidence type="ECO:0000256" key="1">
    <source>
        <dbReference type="SAM" id="MobiDB-lite"/>
    </source>
</evidence>
<dbReference type="RefSeq" id="WP_275778761.1">
    <property type="nucleotide sequence ID" value="NZ_BAABDE010000047.1"/>
</dbReference>
<dbReference type="EMBL" id="BAABDE010000047">
    <property type="protein sequence ID" value="GAA3843944.1"/>
    <property type="molecule type" value="Genomic_DNA"/>
</dbReference>
<evidence type="ECO:0000256" key="2">
    <source>
        <dbReference type="SAM" id="SignalP"/>
    </source>
</evidence>
<sequence length="117" mass="11810">MFSRKKIAAVSGLLCSLAVTCTGITQAYAAAGPGGCTVAASGDVTCIQGFAGKTADGDDYIVRRANTCTPQTPMELPVIPLLNSGSTKIGPQVTCSPNDPGPQDNDHPSELPGGLFG</sequence>
<proteinExistence type="predicted"/>
<feature type="region of interest" description="Disordered" evidence="1">
    <location>
        <begin position="85"/>
        <end position="117"/>
    </location>
</feature>
<name>A0ABP7JGQ1_9ACTN</name>
<feature type="signal peptide" evidence="2">
    <location>
        <begin position="1"/>
        <end position="29"/>
    </location>
</feature>
<keyword evidence="2" id="KW-0732">Signal</keyword>
<organism evidence="3 4">
    <name type="scientific">Streptomyces coacervatus</name>
    <dbReference type="NCBI Taxonomy" id="647381"/>
    <lineage>
        <taxon>Bacteria</taxon>
        <taxon>Bacillati</taxon>
        <taxon>Actinomycetota</taxon>
        <taxon>Actinomycetes</taxon>
        <taxon>Kitasatosporales</taxon>
        <taxon>Streptomycetaceae</taxon>
        <taxon>Streptomyces</taxon>
    </lineage>
</organism>
<reference evidence="4" key="1">
    <citation type="journal article" date="2019" name="Int. J. Syst. Evol. Microbiol.">
        <title>The Global Catalogue of Microorganisms (GCM) 10K type strain sequencing project: providing services to taxonomists for standard genome sequencing and annotation.</title>
        <authorList>
            <consortium name="The Broad Institute Genomics Platform"/>
            <consortium name="The Broad Institute Genome Sequencing Center for Infectious Disease"/>
            <person name="Wu L."/>
            <person name="Ma J."/>
        </authorList>
    </citation>
    <scope>NUCLEOTIDE SEQUENCE [LARGE SCALE GENOMIC DNA]</scope>
    <source>
        <strain evidence="4">JCM 17138</strain>
    </source>
</reference>
<keyword evidence="4" id="KW-1185">Reference proteome</keyword>
<dbReference type="Proteomes" id="UP001501009">
    <property type="component" value="Unassembled WGS sequence"/>
</dbReference>
<gene>
    <name evidence="3" type="ORF">GCM10022403_089880</name>
</gene>
<evidence type="ECO:0000313" key="3">
    <source>
        <dbReference type="EMBL" id="GAA3843944.1"/>
    </source>
</evidence>
<accession>A0ABP7JGQ1</accession>
<feature type="chain" id="PRO_5045511070" description="Secreted protein" evidence="2">
    <location>
        <begin position="30"/>
        <end position="117"/>
    </location>
</feature>
<protein>
    <recommendedName>
        <fullName evidence="5">Secreted protein</fullName>
    </recommendedName>
</protein>
<feature type="compositionally biased region" description="Polar residues" evidence="1">
    <location>
        <begin position="85"/>
        <end position="97"/>
    </location>
</feature>
<evidence type="ECO:0000313" key="4">
    <source>
        <dbReference type="Proteomes" id="UP001501009"/>
    </source>
</evidence>